<dbReference type="InterPro" id="IPR000014">
    <property type="entry name" value="PAS"/>
</dbReference>
<keyword evidence="4" id="KW-0808">Transferase</keyword>
<proteinExistence type="predicted"/>
<dbReference type="Pfam" id="PF02518">
    <property type="entry name" value="HATPase_c"/>
    <property type="match status" value="1"/>
</dbReference>
<dbReference type="PROSITE" id="PS50110">
    <property type="entry name" value="RESPONSE_REGULATORY"/>
    <property type="match status" value="1"/>
</dbReference>
<dbReference type="EC" id="2.7.13.3" evidence="2"/>
<dbReference type="Gene3D" id="3.30.565.10">
    <property type="entry name" value="Histidine kinase-like ATPase, C-terminal domain"/>
    <property type="match status" value="1"/>
</dbReference>
<evidence type="ECO:0000256" key="9">
    <source>
        <dbReference type="PROSITE-ProRule" id="PRU00169"/>
    </source>
</evidence>
<dbReference type="PANTHER" id="PTHR43065">
    <property type="entry name" value="SENSOR HISTIDINE KINASE"/>
    <property type="match status" value="1"/>
</dbReference>
<dbReference type="Pfam" id="PF00072">
    <property type="entry name" value="Response_reg"/>
    <property type="match status" value="1"/>
</dbReference>
<dbReference type="SMART" id="SM00448">
    <property type="entry name" value="REC"/>
    <property type="match status" value="1"/>
</dbReference>
<dbReference type="SMART" id="SM00388">
    <property type="entry name" value="HisKA"/>
    <property type="match status" value="1"/>
</dbReference>
<evidence type="ECO:0000256" key="8">
    <source>
        <dbReference type="ARBA" id="ARBA00023012"/>
    </source>
</evidence>
<evidence type="ECO:0000259" key="12">
    <source>
        <dbReference type="PROSITE" id="PS50110"/>
    </source>
</evidence>
<evidence type="ECO:0000256" key="7">
    <source>
        <dbReference type="ARBA" id="ARBA00022840"/>
    </source>
</evidence>
<organism evidence="14 15">
    <name type="scientific">Tropicibacter oceani</name>
    <dbReference type="NCBI Taxonomy" id="3058420"/>
    <lineage>
        <taxon>Bacteria</taxon>
        <taxon>Pseudomonadati</taxon>
        <taxon>Pseudomonadota</taxon>
        <taxon>Alphaproteobacteria</taxon>
        <taxon>Rhodobacterales</taxon>
        <taxon>Roseobacteraceae</taxon>
        <taxon>Tropicibacter</taxon>
    </lineage>
</organism>
<keyword evidence="7" id="KW-0067">ATP-binding</keyword>
<dbReference type="Gene3D" id="3.40.50.2300">
    <property type="match status" value="1"/>
</dbReference>
<comment type="catalytic activity">
    <reaction evidence="1">
        <text>ATP + protein L-histidine = ADP + protein N-phospho-L-histidine.</text>
        <dbReference type="EC" id="2.7.13.3"/>
    </reaction>
</comment>
<keyword evidence="10" id="KW-1133">Transmembrane helix</keyword>
<dbReference type="Pfam" id="PF08447">
    <property type="entry name" value="PAS_3"/>
    <property type="match status" value="1"/>
</dbReference>
<evidence type="ECO:0000256" key="2">
    <source>
        <dbReference type="ARBA" id="ARBA00012438"/>
    </source>
</evidence>
<dbReference type="InterPro" id="IPR036097">
    <property type="entry name" value="HisK_dim/P_sf"/>
</dbReference>
<dbReference type="NCBIfam" id="TIGR00229">
    <property type="entry name" value="sensory_box"/>
    <property type="match status" value="1"/>
</dbReference>
<dbReference type="InterPro" id="IPR004358">
    <property type="entry name" value="Sig_transdc_His_kin-like_C"/>
</dbReference>
<keyword evidence="10" id="KW-0472">Membrane</keyword>
<dbReference type="CDD" id="cd00130">
    <property type="entry name" value="PAS"/>
    <property type="match status" value="2"/>
</dbReference>
<dbReference type="InterPro" id="IPR001789">
    <property type="entry name" value="Sig_transdc_resp-reg_receiver"/>
</dbReference>
<evidence type="ECO:0000256" key="6">
    <source>
        <dbReference type="ARBA" id="ARBA00022777"/>
    </source>
</evidence>
<dbReference type="InterPro" id="IPR005467">
    <property type="entry name" value="His_kinase_dom"/>
</dbReference>
<feature type="domain" description="Response regulatory" evidence="12">
    <location>
        <begin position="893"/>
        <end position="1009"/>
    </location>
</feature>
<name>A0ABY8QIY3_9RHOB</name>
<protein>
    <recommendedName>
        <fullName evidence="2">histidine kinase</fullName>
        <ecNumber evidence="2">2.7.13.3</ecNumber>
    </recommendedName>
</protein>
<evidence type="ECO:0000256" key="5">
    <source>
        <dbReference type="ARBA" id="ARBA00022741"/>
    </source>
</evidence>
<dbReference type="SMART" id="SM00387">
    <property type="entry name" value="HATPase_c"/>
    <property type="match status" value="1"/>
</dbReference>
<evidence type="ECO:0000256" key="1">
    <source>
        <dbReference type="ARBA" id="ARBA00000085"/>
    </source>
</evidence>
<gene>
    <name evidence="14" type="ORF">QF118_00815</name>
</gene>
<dbReference type="InterPro" id="IPR013655">
    <property type="entry name" value="PAS_fold_3"/>
</dbReference>
<dbReference type="Proteomes" id="UP001241605">
    <property type="component" value="Chromosome"/>
</dbReference>
<dbReference type="SUPFAM" id="SSF52172">
    <property type="entry name" value="CheY-like"/>
    <property type="match status" value="1"/>
</dbReference>
<dbReference type="CDD" id="cd00082">
    <property type="entry name" value="HisKA"/>
    <property type="match status" value="1"/>
</dbReference>
<dbReference type="Pfam" id="PF00512">
    <property type="entry name" value="HisKA"/>
    <property type="match status" value="1"/>
</dbReference>
<dbReference type="InterPro" id="IPR011006">
    <property type="entry name" value="CheY-like_superfamily"/>
</dbReference>
<feature type="transmembrane region" description="Helical" evidence="10">
    <location>
        <begin position="31"/>
        <end position="50"/>
    </location>
</feature>
<dbReference type="PROSITE" id="PS50109">
    <property type="entry name" value="HIS_KIN"/>
    <property type="match status" value="1"/>
</dbReference>
<dbReference type="PANTHER" id="PTHR43065:SF46">
    <property type="entry name" value="C4-DICARBOXYLATE TRANSPORT SENSOR PROTEIN DCTB"/>
    <property type="match status" value="1"/>
</dbReference>
<dbReference type="SUPFAM" id="SSF55874">
    <property type="entry name" value="ATPase domain of HSP90 chaperone/DNA topoisomerase II/histidine kinase"/>
    <property type="match status" value="1"/>
</dbReference>
<dbReference type="InterPro" id="IPR003594">
    <property type="entry name" value="HATPase_dom"/>
</dbReference>
<dbReference type="RefSeq" id="WP_282300743.1">
    <property type="nucleotide sequence ID" value="NZ_CP124616.1"/>
</dbReference>
<evidence type="ECO:0000256" key="3">
    <source>
        <dbReference type="ARBA" id="ARBA00022553"/>
    </source>
</evidence>
<evidence type="ECO:0000259" key="11">
    <source>
        <dbReference type="PROSITE" id="PS50109"/>
    </source>
</evidence>
<dbReference type="PRINTS" id="PR00344">
    <property type="entry name" value="BCTRLSENSOR"/>
</dbReference>
<evidence type="ECO:0000313" key="14">
    <source>
        <dbReference type="EMBL" id="WGW04112.1"/>
    </source>
</evidence>
<dbReference type="Gene3D" id="3.30.450.20">
    <property type="entry name" value="PAS domain"/>
    <property type="match status" value="3"/>
</dbReference>
<reference evidence="14 15" key="1">
    <citation type="submission" date="2023-05" db="EMBL/GenBank/DDBJ databases">
        <title>YMD87, complete Genome.</title>
        <authorList>
            <person name="Zhang J."/>
            <person name="Xu X."/>
        </authorList>
    </citation>
    <scope>NUCLEOTIDE SEQUENCE [LARGE SCALE GENOMIC DNA]</scope>
    <source>
        <strain evidence="14 15">YMD87</strain>
    </source>
</reference>
<accession>A0ABY8QIY3</accession>
<keyword evidence="10" id="KW-0812">Transmembrane</keyword>
<evidence type="ECO:0000256" key="4">
    <source>
        <dbReference type="ARBA" id="ARBA00022679"/>
    </source>
</evidence>
<feature type="domain" description="Histidine kinase" evidence="11">
    <location>
        <begin position="649"/>
        <end position="872"/>
    </location>
</feature>
<sequence length="1011" mass="110386">MTEAPQGTSQPFINGDELEHVLGAIRTRIKAVFVLLAAVVLATILVLGLADRHRGIQEIRALAARHAEHVVTVQTKRIAQTRDFLHRLATLDAVRAPGAPACADALTEILSLTPQYVNLGATLANGDLVCSAAPLAAPINVADRPHFQRTLATETYGISTFQQDQVDRGATITFVNPVYSRQEPDTLIGSVFAVVSMDWWSGELTDMGLPEGTVAFVEDESGQIVASFPKRPDLQGTDFADLPTSFDQKTRDAEIDGVRFALTRHLLLEDDLGNPAFMWLGLPLDSGVQEANRALWLELAGAFAVLSLIWFMTAHTIQKRVFGPRSGLHDALHRDAPGDHPTGRNAGTARPSDFHRIARSFQQITQDQQRAQSGLQSSTDQMSALIAALPDNIFRISQDERIIEYHSPDTADLLHAPDFFLGQQLNRVLPPDAYACFAKALQTHKTTGKVVSWEYHLDLAMGRQDFEARISAITGRDEYLVVARNITQRCIAERGRTEAEERLNRIIANLPGAIIAMQHRGTDLPDHLFVSPRVEDLWGYTTDEVYENPGLLRSSVKQADLEAMFAKMYQAVEDGKPFTHRFQITTRSGARKWLDIHASVRRDADDMILTDSFYRDVTAEVKMQAALETQTAVALQAQKQESIGHLTGGVAHDFNNLLAVILGNLELLREEIADPDLHQLIDASIGATHRGADLTRKMLAFARKARLQPEVIELNDIVREMVQWAGRAFPANTAIETRLSENLATLEADPGSTESALLNLLLNARDAMPDGGRITVETGNVTLDAAEAGQICPDMPAGPYVMLAVTDTGHGIAKDELARIFDPFYSTKAPGSGSGLGLSMIEGFLRQSKGGVRVMSEPGKGTRFELLFRPSIKGRQAELPDLHTPEGHGKGARILVAEDEPEVMALIVTVLERAGYDLVAAHSGDAALAAFDADPTFDLLLTDIVMPGSLQGPELAAVLKERAPQLPVVYMTGYASETTLHRIAAPSEGTLLSKPFMRKDLLAAVRQALQG</sequence>
<dbReference type="InterPro" id="IPR036890">
    <property type="entry name" value="HATPase_C_sf"/>
</dbReference>
<feature type="modified residue" description="4-aspartylphosphate" evidence="9">
    <location>
        <position position="943"/>
    </location>
</feature>
<dbReference type="PROSITE" id="PS50112">
    <property type="entry name" value="PAS"/>
    <property type="match status" value="1"/>
</dbReference>
<dbReference type="InterPro" id="IPR003661">
    <property type="entry name" value="HisK_dim/P_dom"/>
</dbReference>
<feature type="domain" description="PAS" evidence="13">
    <location>
        <begin position="499"/>
        <end position="575"/>
    </location>
</feature>
<evidence type="ECO:0000259" key="13">
    <source>
        <dbReference type="PROSITE" id="PS50112"/>
    </source>
</evidence>
<dbReference type="Gene3D" id="1.10.287.130">
    <property type="match status" value="1"/>
</dbReference>
<dbReference type="InterPro" id="IPR035965">
    <property type="entry name" value="PAS-like_dom_sf"/>
</dbReference>
<keyword evidence="15" id="KW-1185">Reference proteome</keyword>
<keyword evidence="3 9" id="KW-0597">Phosphoprotein</keyword>
<dbReference type="SUPFAM" id="SSF55785">
    <property type="entry name" value="PYP-like sensor domain (PAS domain)"/>
    <property type="match status" value="2"/>
</dbReference>
<keyword evidence="5" id="KW-0547">Nucleotide-binding</keyword>
<evidence type="ECO:0000313" key="15">
    <source>
        <dbReference type="Proteomes" id="UP001241605"/>
    </source>
</evidence>
<evidence type="ECO:0000256" key="10">
    <source>
        <dbReference type="SAM" id="Phobius"/>
    </source>
</evidence>
<dbReference type="SUPFAM" id="SSF47384">
    <property type="entry name" value="Homodimeric domain of signal transducing histidine kinase"/>
    <property type="match status" value="1"/>
</dbReference>
<dbReference type="EMBL" id="CP124616">
    <property type="protein sequence ID" value="WGW04112.1"/>
    <property type="molecule type" value="Genomic_DNA"/>
</dbReference>
<keyword evidence="8" id="KW-0902">Two-component regulatory system</keyword>
<keyword evidence="6" id="KW-0418">Kinase</keyword>